<proteinExistence type="predicted"/>
<feature type="compositionally biased region" description="Basic and acidic residues" evidence="1">
    <location>
        <begin position="1"/>
        <end position="10"/>
    </location>
</feature>
<protein>
    <recommendedName>
        <fullName evidence="3">Transcriptional regulator</fullName>
    </recommendedName>
</protein>
<reference evidence="2" key="1">
    <citation type="submission" date="2022-10" db="EMBL/GenBank/DDBJ databases">
        <title>The complete genomes of actinobacterial strains from the NBC collection.</title>
        <authorList>
            <person name="Joergensen T.S."/>
            <person name="Alvarez Arevalo M."/>
            <person name="Sterndorff E.B."/>
            <person name="Faurdal D."/>
            <person name="Vuksanovic O."/>
            <person name="Mourched A.-S."/>
            <person name="Charusanti P."/>
            <person name="Shaw S."/>
            <person name="Blin K."/>
            <person name="Weber T."/>
        </authorList>
    </citation>
    <scope>NUCLEOTIDE SEQUENCE</scope>
    <source>
        <strain evidence="2">NBC_00119</strain>
    </source>
</reference>
<evidence type="ECO:0008006" key="3">
    <source>
        <dbReference type="Google" id="ProtNLM"/>
    </source>
</evidence>
<name>A0AAU1U238_9ACTN</name>
<evidence type="ECO:0000256" key="1">
    <source>
        <dbReference type="SAM" id="MobiDB-lite"/>
    </source>
</evidence>
<evidence type="ECO:0000313" key="2">
    <source>
        <dbReference type="EMBL" id="WTS11920.1"/>
    </source>
</evidence>
<accession>A0AAU1U238</accession>
<organism evidence="2">
    <name type="scientific">Streptomyces sp. NBC_00119</name>
    <dbReference type="NCBI Taxonomy" id="2975659"/>
    <lineage>
        <taxon>Bacteria</taxon>
        <taxon>Bacillati</taxon>
        <taxon>Actinomycetota</taxon>
        <taxon>Actinomycetes</taxon>
        <taxon>Kitasatosporales</taxon>
        <taxon>Streptomycetaceae</taxon>
        <taxon>Streptomyces</taxon>
    </lineage>
</organism>
<feature type="region of interest" description="Disordered" evidence="1">
    <location>
        <begin position="1"/>
        <end position="23"/>
    </location>
</feature>
<dbReference type="AlphaFoldDB" id="A0AAU1U238"/>
<gene>
    <name evidence="2" type="ORF">OHU69_13305</name>
</gene>
<sequence length="118" mass="12979">MSQHSRERPAAPRASVPSPAASNRRIRLTRCLAEIVPDARTIRVTLQAPARTWPSPYATAYDAAGRRLTLNQAQARTIARWIIRACPEAEWRHEQVLDLASGSITNAAATAYSMDGAR</sequence>
<feature type="compositionally biased region" description="Low complexity" evidence="1">
    <location>
        <begin position="11"/>
        <end position="23"/>
    </location>
</feature>
<dbReference type="EMBL" id="CP108195">
    <property type="protein sequence ID" value="WTS11920.1"/>
    <property type="molecule type" value="Genomic_DNA"/>
</dbReference>